<dbReference type="FunFam" id="1.20.120.1750:FF:000027">
    <property type="entry name" value="RBR-type E3 ubiquitin transferase"/>
    <property type="match status" value="1"/>
</dbReference>
<feature type="domain" description="RING-type" evidence="14">
    <location>
        <begin position="96"/>
        <end position="140"/>
    </location>
</feature>
<dbReference type="GO" id="GO:0061630">
    <property type="term" value="F:ubiquitin protein ligase activity"/>
    <property type="evidence" value="ECO:0007669"/>
    <property type="project" value="UniProtKB-EC"/>
</dbReference>
<keyword evidence="10 13" id="KW-0863">Zinc-finger</keyword>
<dbReference type="GO" id="GO:0008270">
    <property type="term" value="F:zinc ion binding"/>
    <property type="evidence" value="ECO:0007669"/>
    <property type="project" value="UniProtKB-KW"/>
</dbReference>
<gene>
    <name evidence="16" type="ORF">PHJA_002576000</name>
</gene>
<dbReference type="InterPro" id="IPR044066">
    <property type="entry name" value="TRIAD_supradom"/>
</dbReference>
<dbReference type="OrthoDB" id="875030at2759"/>
<dbReference type="UniPathway" id="UPA00143"/>
<evidence type="ECO:0000313" key="16">
    <source>
        <dbReference type="EMBL" id="GFQ04321.1"/>
    </source>
</evidence>
<keyword evidence="11" id="KW-0833">Ubl conjugation pathway</keyword>
<evidence type="ECO:0000256" key="2">
    <source>
        <dbReference type="ARBA" id="ARBA00001947"/>
    </source>
</evidence>
<name>A0A830CWP1_9LAMI</name>
<evidence type="ECO:0000259" key="14">
    <source>
        <dbReference type="PROSITE" id="PS50089"/>
    </source>
</evidence>
<evidence type="ECO:0000259" key="15">
    <source>
        <dbReference type="PROSITE" id="PS51873"/>
    </source>
</evidence>
<evidence type="ECO:0000256" key="8">
    <source>
        <dbReference type="ARBA" id="ARBA00022723"/>
    </source>
</evidence>
<dbReference type="EMBL" id="BMAC01000932">
    <property type="protein sequence ID" value="GFQ04321.1"/>
    <property type="molecule type" value="Genomic_DNA"/>
</dbReference>
<protein>
    <recommendedName>
        <fullName evidence="6">RBR-type E3 ubiquitin transferase</fullName>
        <ecNumber evidence="6">2.3.2.31</ecNumber>
    </recommendedName>
</protein>
<dbReference type="CDD" id="cd20346">
    <property type="entry name" value="BRcat_RBR_ANKIB1"/>
    <property type="match status" value="1"/>
</dbReference>
<dbReference type="Pfam" id="PF22605">
    <property type="entry name" value="IBR_2"/>
    <property type="match status" value="1"/>
</dbReference>
<dbReference type="Gene3D" id="1.20.120.1750">
    <property type="match status" value="1"/>
</dbReference>
<evidence type="ECO:0000256" key="12">
    <source>
        <dbReference type="ARBA" id="ARBA00022833"/>
    </source>
</evidence>
<dbReference type="FunFam" id="3.30.40.10:FF:000019">
    <property type="entry name" value="RBR-type E3 ubiquitin transferase"/>
    <property type="match status" value="1"/>
</dbReference>
<dbReference type="SMART" id="SM00647">
    <property type="entry name" value="IBR"/>
    <property type="match status" value="2"/>
</dbReference>
<keyword evidence="8" id="KW-0479">Metal-binding</keyword>
<dbReference type="PROSITE" id="PS51873">
    <property type="entry name" value="TRIAD"/>
    <property type="match status" value="1"/>
</dbReference>
<dbReference type="InterPro" id="IPR002867">
    <property type="entry name" value="IBR_dom"/>
</dbReference>
<evidence type="ECO:0000313" key="17">
    <source>
        <dbReference type="Proteomes" id="UP000653305"/>
    </source>
</evidence>
<feature type="domain" description="RING-type" evidence="15">
    <location>
        <begin position="92"/>
        <end position="304"/>
    </location>
</feature>
<comment type="catalytic activity">
    <reaction evidence="1">
        <text>[E2 ubiquitin-conjugating enzyme]-S-ubiquitinyl-L-cysteine + [acceptor protein]-L-lysine = [E2 ubiquitin-conjugating enzyme]-L-cysteine + [acceptor protein]-N(6)-ubiquitinyl-L-lysine.</text>
        <dbReference type="EC" id="2.3.2.31"/>
    </reaction>
</comment>
<evidence type="ECO:0000256" key="3">
    <source>
        <dbReference type="ARBA" id="ARBA00003976"/>
    </source>
</evidence>
<dbReference type="Pfam" id="PF01485">
    <property type="entry name" value="IBR"/>
    <property type="match status" value="1"/>
</dbReference>
<dbReference type="EC" id="2.3.2.31" evidence="6"/>
<reference evidence="16" key="1">
    <citation type="submission" date="2020-07" db="EMBL/GenBank/DDBJ databases">
        <title>Ethylene signaling mediates host invasion by parasitic plants.</title>
        <authorList>
            <person name="Yoshida S."/>
        </authorList>
    </citation>
    <scope>NUCLEOTIDE SEQUENCE</scope>
    <source>
        <strain evidence="16">Okayama</strain>
    </source>
</reference>
<dbReference type="InterPro" id="IPR031127">
    <property type="entry name" value="E3_UB_ligase_RBR"/>
</dbReference>
<evidence type="ECO:0000256" key="13">
    <source>
        <dbReference type="PROSITE-ProRule" id="PRU00175"/>
    </source>
</evidence>
<evidence type="ECO:0000256" key="5">
    <source>
        <dbReference type="ARBA" id="ARBA00005884"/>
    </source>
</evidence>
<comment type="pathway">
    <text evidence="4">Protein modification; protein ubiquitination.</text>
</comment>
<evidence type="ECO:0000256" key="4">
    <source>
        <dbReference type="ARBA" id="ARBA00004906"/>
    </source>
</evidence>
<dbReference type="Proteomes" id="UP000653305">
    <property type="component" value="Unassembled WGS sequence"/>
</dbReference>
<comment type="similarity">
    <text evidence="5">Belongs to the RBR family. Ariadne subfamily.</text>
</comment>
<comment type="function">
    <text evidence="3">Might act as an E3 ubiquitin-protein ligase, or as part of E3 complex, which accepts ubiquitin from specific E2 ubiquitin-conjugating enzymes and then transfers it to substrates.</text>
</comment>
<evidence type="ECO:0000256" key="6">
    <source>
        <dbReference type="ARBA" id="ARBA00012251"/>
    </source>
</evidence>
<proteinExistence type="inferred from homology"/>
<dbReference type="PROSITE" id="PS50089">
    <property type="entry name" value="ZF_RING_2"/>
    <property type="match status" value="1"/>
</dbReference>
<keyword evidence="7" id="KW-0808">Transferase</keyword>
<keyword evidence="12" id="KW-0862">Zinc</keyword>
<keyword evidence="17" id="KW-1185">Reference proteome</keyword>
<dbReference type="InterPro" id="IPR013083">
    <property type="entry name" value="Znf_RING/FYVE/PHD"/>
</dbReference>
<evidence type="ECO:0000256" key="1">
    <source>
        <dbReference type="ARBA" id="ARBA00001798"/>
    </source>
</evidence>
<evidence type="ECO:0000256" key="7">
    <source>
        <dbReference type="ARBA" id="ARBA00022679"/>
    </source>
</evidence>
<comment type="cofactor">
    <cofactor evidence="2">
        <name>Zn(2+)</name>
        <dbReference type="ChEBI" id="CHEBI:29105"/>
    </cofactor>
</comment>
<evidence type="ECO:0000256" key="11">
    <source>
        <dbReference type="ARBA" id="ARBA00022786"/>
    </source>
</evidence>
<evidence type="ECO:0000256" key="10">
    <source>
        <dbReference type="ARBA" id="ARBA00022771"/>
    </source>
</evidence>
<dbReference type="Gene3D" id="3.30.40.10">
    <property type="entry name" value="Zinc/RING finger domain, C3HC4 (zinc finger)"/>
    <property type="match status" value="1"/>
</dbReference>
<dbReference type="SUPFAM" id="SSF57850">
    <property type="entry name" value="RING/U-box"/>
    <property type="match status" value="3"/>
</dbReference>
<sequence length="483" mass="55770">MGLEDGGSKEVTAADSQKHYKILKADEIRQLQEKDVSDVSNLLSVSRSVACNLLCQNRWSLRSVFNSWMTSSVYDRWFERPLVNLEKQGNFENEICNICYETTRTTLSAGCVHPFCVDCWKTYISISIENGPGCLTLTCPEPGCQFHPGLDMVGLVSSPDDKVKYYRYLYRSYVESSPKRKWCPAPGCDLAIEFDAGEGQGFDISCNCGCRFCWSCVDESHSPLDCETVAKWMEKNSSESENTNWILAYTKPCPKCRRSIEKNHGCNHMTCRPPCGFNFCWLCLGPSSHPGGQCNVYREDSQKLAKEHLERYTHYYERWDTNEKSMKIALGDLSTKQTHSQTMFVVEAWEQIVECRRVLKWSYAYGYYNMSGSARRKLNLFEHLQWEAENALERLHHCAETEMDTYLSADCPCEDFNVFRKKLLVLTSVTKNYFENLVRALENNLSEVEIVDRKYKEEAFITAPIIADEEAYIAEDFYFNFRQ</sequence>
<evidence type="ECO:0000256" key="9">
    <source>
        <dbReference type="ARBA" id="ARBA00022737"/>
    </source>
</evidence>
<keyword evidence="9" id="KW-0677">Repeat</keyword>
<dbReference type="PANTHER" id="PTHR11685">
    <property type="entry name" value="RBR FAMILY RING FINGER AND IBR DOMAIN-CONTAINING"/>
    <property type="match status" value="1"/>
</dbReference>
<accession>A0A830CWP1</accession>
<comment type="caution">
    <text evidence="16">The sequence shown here is derived from an EMBL/GenBank/DDBJ whole genome shotgun (WGS) entry which is preliminary data.</text>
</comment>
<dbReference type="InterPro" id="IPR054694">
    <property type="entry name" value="Parkin-like_IBR"/>
</dbReference>
<organism evidence="16 17">
    <name type="scientific">Phtheirospermum japonicum</name>
    <dbReference type="NCBI Taxonomy" id="374723"/>
    <lineage>
        <taxon>Eukaryota</taxon>
        <taxon>Viridiplantae</taxon>
        <taxon>Streptophyta</taxon>
        <taxon>Embryophyta</taxon>
        <taxon>Tracheophyta</taxon>
        <taxon>Spermatophyta</taxon>
        <taxon>Magnoliopsida</taxon>
        <taxon>eudicotyledons</taxon>
        <taxon>Gunneridae</taxon>
        <taxon>Pentapetalae</taxon>
        <taxon>asterids</taxon>
        <taxon>lamiids</taxon>
        <taxon>Lamiales</taxon>
        <taxon>Orobanchaceae</taxon>
        <taxon>Orobanchaceae incertae sedis</taxon>
        <taxon>Phtheirospermum</taxon>
    </lineage>
</organism>
<dbReference type="GO" id="GO:0016567">
    <property type="term" value="P:protein ubiquitination"/>
    <property type="evidence" value="ECO:0007669"/>
    <property type="project" value="UniProtKB-UniPathway"/>
</dbReference>
<dbReference type="AlphaFoldDB" id="A0A830CWP1"/>
<dbReference type="InterPro" id="IPR001841">
    <property type="entry name" value="Znf_RING"/>
</dbReference>